<dbReference type="RefSeq" id="WP_203220129.1">
    <property type="nucleotide sequence ID" value="NZ_JAETXL010000001.1"/>
</dbReference>
<dbReference type="Pfam" id="PF23493">
    <property type="entry name" value="CysS_C"/>
    <property type="match status" value="1"/>
</dbReference>
<organism evidence="4 5">
    <name type="scientific">Micromonospora fiedleri</name>
    <dbReference type="NCBI Taxonomy" id="1157498"/>
    <lineage>
        <taxon>Bacteria</taxon>
        <taxon>Bacillati</taxon>
        <taxon>Actinomycetota</taxon>
        <taxon>Actinomycetes</taxon>
        <taxon>Micromonosporales</taxon>
        <taxon>Micromonosporaceae</taxon>
        <taxon>Micromonospora</taxon>
    </lineage>
</organism>
<keyword evidence="5" id="KW-1185">Reference proteome</keyword>
<protein>
    <submittedName>
        <fullName evidence="4">Uncharacterized protein</fullName>
    </submittedName>
</protein>
<name>A0ABS1UH28_9ACTN</name>
<accession>A0ABS1UH28</accession>
<reference evidence="4 5" key="1">
    <citation type="submission" date="2021-01" db="EMBL/GenBank/DDBJ databases">
        <title>Genome sequencing of Micromonospora fiedleri MG-37.</title>
        <authorList>
            <person name="Moreland P.E.J."/>
            <person name="Stach J.E.M."/>
        </authorList>
    </citation>
    <scope>NUCLEOTIDE SEQUENCE [LARGE SCALE GENOMIC DNA]</scope>
    <source>
        <strain evidence="4 5">MG-37</strain>
    </source>
</reference>
<dbReference type="EMBL" id="JAETXL010000001">
    <property type="protein sequence ID" value="MBL6275169.1"/>
    <property type="molecule type" value="Genomic_DNA"/>
</dbReference>
<evidence type="ECO:0000256" key="1">
    <source>
        <dbReference type="SAM" id="Phobius"/>
    </source>
</evidence>
<feature type="domain" description="Cysteinyl-tRNA ligase anticodon binding" evidence="2">
    <location>
        <begin position="175"/>
        <end position="224"/>
    </location>
</feature>
<comment type="caution">
    <text evidence="4">The sequence shown here is derived from an EMBL/GenBank/DDBJ whole genome shotgun (WGS) entry which is preliminary data.</text>
</comment>
<evidence type="ECO:0000313" key="5">
    <source>
        <dbReference type="Proteomes" id="UP000661193"/>
    </source>
</evidence>
<dbReference type="Proteomes" id="UP000661193">
    <property type="component" value="Unassembled WGS sequence"/>
</dbReference>
<dbReference type="InterPro" id="IPR057798">
    <property type="entry name" value="PH_YqeB"/>
</dbReference>
<evidence type="ECO:0000259" key="3">
    <source>
        <dbReference type="Pfam" id="PF23494"/>
    </source>
</evidence>
<dbReference type="InterPro" id="IPR056411">
    <property type="entry name" value="CysS_C"/>
</dbReference>
<keyword evidence="1" id="KW-0812">Transmembrane</keyword>
<proteinExistence type="predicted"/>
<feature type="domain" description="YqeB PH" evidence="3">
    <location>
        <begin position="8"/>
        <end position="158"/>
    </location>
</feature>
<gene>
    <name evidence="4" type="ORF">JMF97_03210</name>
</gene>
<sequence>MTAYGEPTVVGDGVGELVVLWGGFPIVGAAAGGLLAAGAGWVTGLAWAPAQGLFRLVDGLPDGYAMAGGVGLGVLAGLVIAALGTADRVLVTVDGTRIRLRHGDTEQEVARSRTRVAFVDGKDLVLLDGDAGELVRQRSDLPADRLATALKEHGWPWADADPHRDEYRRWVPDLPGLPTGADALLRARQEALERDRRDEARELRAELGRYGVVVRDDAKRQYWRLTRSGRPPIDGT</sequence>
<dbReference type="Pfam" id="PF23494">
    <property type="entry name" value="bPH_10"/>
    <property type="match status" value="1"/>
</dbReference>
<evidence type="ECO:0000313" key="4">
    <source>
        <dbReference type="EMBL" id="MBL6275169.1"/>
    </source>
</evidence>
<feature type="transmembrane region" description="Helical" evidence="1">
    <location>
        <begin position="20"/>
        <end position="42"/>
    </location>
</feature>
<keyword evidence="1" id="KW-1133">Transmembrane helix</keyword>
<keyword evidence="1" id="KW-0472">Membrane</keyword>
<feature type="transmembrane region" description="Helical" evidence="1">
    <location>
        <begin position="63"/>
        <end position="84"/>
    </location>
</feature>
<evidence type="ECO:0000259" key="2">
    <source>
        <dbReference type="Pfam" id="PF23493"/>
    </source>
</evidence>